<reference evidence="3" key="2">
    <citation type="submission" date="2019-09" db="UniProtKB">
        <authorList>
            <consortium name="WormBaseParasite"/>
        </authorList>
    </citation>
    <scope>IDENTIFICATION</scope>
</reference>
<reference evidence="1 2" key="1">
    <citation type="submission" date="2018-11" db="EMBL/GenBank/DDBJ databases">
        <authorList>
            <consortium name="Pathogen Informatics"/>
        </authorList>
    </citation>
    <scope>NUCLEOTIDE SEQUENCE [LARGE SCALE GENOMIC DNA]</scope>
</reference>
<accession>A0A183FYJ2</accession>
<evidence type="ECO:0000313" key="1">
    <source>
        <dbReference type="EMBL" id="VDO97170.1"/>
    </source>
</evidence>
<dbReference type="AlphaFoldDB" id="A0A183FYJ2"/>
<name>A0A183FYJ2_HELPZ</name>
<proteinExistence type="predicted"/>
<keyword evidence="2" id="KW-1185">Reference proteome</keyword>
<protein>
    <submittedName>
        <fullName evidence="1 3">Uncharacterized protein</fullName>
    </submittedName>
</protein>
<dbReference type="EMBL" id="UZAH01028041">
    <property type="protein sequence ID" value="VDO97170.1"/>
    <property type="molecule type" value="Genomic_DNA"/>
</dbReference>
<dbReference type="Proteomes" id="UP000050761">
    <property type="component" value="Unassembled WGS sequence"/>
</dbReference>
<sequence length="84" mass="9250">MTDRACELSQGKCVPISVPPREALMEYACLMSMAVFSLSQMADFRHLRIVVPSIADYKSTASSPDYRAALTKRGDNDEHRAAAV</sequence>
<accession>A0A3P7ZBW4</accession>
<evidence type="ECO:0000313" key="3">
    <source>
        <dbReference type="WBParaSite" id="HPBE_0001372101-mRNA-1"/>
    </source>
</evidence>
<gene>
    <name evidence="1" type="ORF">HPBE_LOCUS13722</name>
</gene>
<evidence type="ECO:0000313" key="2">
    <source>
        <dbReference type="Proteomes" id="UP000050761"/>
    </source>
</evidence>
<dbReference type="WBParaSite" id="HPBE_0001372101-mRNA-1">
    <property type="protein sequence ID" value="HPBE_0001372101-mRNA-1"/>
    <property type="gene ID" value="HPBE_0001372101"/>
</dbReference>
<organism evidence="2 3">
    <name type="scientific">Heligmosomoides polygyrus</name>
    <name type="common">Parasitic roundworm</name>
    <dbReference type="NCBI Taxonomy" id="6339"/>
    <lineage>
        <taxon>Eukaryota</taxon>
        <taxon>Metazoa</taxon>
        <taxon>Ecdysozoa</taxon>
        <taxon>Nematoda</taxon>
        <taxon>Chromadorea</taxon>
        <taxon>Rhabditida</taxon>
        <taxon>Rhabditina</taxon>
        <taxon>Rhabditomorpha</taxon>
        <taxon>Strongyloidea</taxon>
        <taxon>Heligmosomidae</taxon>
        <taxon>Heligmosomoides</taxon>
    </lineage>
</organism>